<reference evidence="1" key="1">
    <citation type="journal article" date="2015" name="Nature">
        <title>Complex archaea that bridge the gap between prokaryotes and eukaryotes.</title>
        <authorList>
            <person name="Spang A."/>
            <person name="Saw J.H."/>
            <person name="Jorgensen S.L."/>
            <person name="Zaremba-Niedzwiedzka K."/>
            <person name="Martijn J."/>
            <person name="Lind A.E."/>
            <person name="van Eijk R."/>
            <person name="Schleper C."/>
            <person name="Guy L."/>
            <person name="Ettema T.J."/>
        </authorList>
    </citation>
    <scope>NUCLEOTIDE SEQUENCE</scope>
</reference>
<dbReference type="AlphaFoldDB" id="A0A0F9DNS9"/>
<proteinExistence type="predicted"/>
<accession>A0A0F9DNS9</accession>
<name>A0A0F9DNS9_9ZZZZ</name>
<organism evidence="1">
    <name type="scientific">marine sediment metagenome</name>
    <dbReference type="NCBI Taxonomy" id="412755"/>
    <lineage>
        <taxon>unclassified sequences</taxon>
        <taxon>metagenomes</taxon>
        <taxon>ecological metagenomes</taxon>
    </lineage>
</organism>
<dbReference type="EMBL" id="LAZR01028201">
    <property type="protein sequence ID" value="KKL63359.1"/>
    <property type="molecule type" value="Genomic_DNA"/>
</dbReference>
<evidence type="ECO:0000313" key="1">
    <source>
        <dbReference type="EMBL" id="KKL63359.1"/>
    </source>
</evidence>
<sequence>RYYGRDCQTYSSGDRPKRFELHVIAKLEGS</sequence>
<comment type="caution">
    <text evidence="1">The sequence shown here is derived from an EMBL/GenBank/DDBJ whole genome shotgun (WGS) entry which is preliminary data.</text>
</comment>
<feature type="non-terminal residue" evidence="1">
    <location>
        <position position="1"/>
    </location>
</feature>
<gene>
    <name evidence="1" type="ORF">LCGC14_2175960</name>
</gene>
<protein>
    <submittedName>
        <fullName evidence="1">Uncharacterized protein</fullName>
    </submittedName>
</protein>